<gene>
    <name evidence="10" type="ORF">MBEHAL_2594</name>
</gene>
<feature type="domain" description="Mechanosensitive ion channel MscS C-terminal" evidence="9">
    <location>
        <begin position="192"/>
        <end position="275"/>
    </location>
</feature>
<dbReference type="InterPro" id="IPR011066">
    <property type="entry name" value="MscS_channel_C_sf"/>
</dbReference>
<keyword evidence="3" id="KW-1003">Cell membrane</keyword>
<feature type="domain" description="Mechanosensitive ion channel MscS" evidence="8">
    <location>
        <begin position="117"/>
        <end position="182"/>
    </location>
</feature>
<evidence type="ECO:0000259" key="9">
    <source>
        <dbReference type="Pfam" id="PF21082"/>
    </source>
</evidence>
<dbReference type="InterPro" id="IPR023408">
    <property type="entry name" value="MscS_beta-dom_sf"/>
</dbReference>
<dbReference type="PANTHER" id="PTHR30221:SF1">
    <property type="entry name" value="SMALL-CONDUCTANCE MECHANOSENSITIVE CHANNEL"/>
    <property type="match status" value="1"/>
</dbReference>
<feature type="transmembrane region" description="Helical" evidence="7">
    <location>
        <begin position="25"/>
        <end position="50"/>
    </location>
</feature>
<dbReference type="InterPro" id="IPR010920">
    <property type="entry name" value="LSM_dom_sf"/>
</dbReference>
<dbReference type="InterPro" id="IPR045275">
    <property type="entry name" value="MscS_archaea/bacteria_type"/>
</dbReference>
<dbReference type="Gene3D" id="2.30.30.60">
    <property type="match status" value="1"/>
</dbReference>
<evidence type="ECO:0000256" key="1">
    <source>
        <dbReference type="ARBA" id="ARBA00004651"/>
    </source>
</evidence>
<dbReference type="SUPFAM" id="SSF82861">
    <property type="entry name" value="Mechanosensitive channel protein MscS (YggB), transmembrane region"/>
    <property type="match status" value="1"/>
</dbReference>
<dbReference type="Gene3D" id="1.10.287.1260">
    <property type="match status" value="1"/>
</dbReference>
<proteinExistence type="inferred from homology"/>
<dbReference type="GO" id="GO:0005886">
    <property type="term" value="C:plasma membrane"/>
    <property type="evidence" value="ECO:0007669"/>
    <property type="project" value="UniProtKB-SubCell"/>
</dbReference>
<feature type="transmembrane region" description="Helical" evidence="7">
    <location>
        <begin position="71"/>
        <end position="90"/>
    </location>
</feature>
<evidence type="ECO:0000259" key="8">
    <source>
        <dbReference type="Pfam" id="PF00924"/>
    </source>
</evidence>
<keyword evidence="6 7" id="KW-0472">Membrane</keyword>
<keyword evidence="11" id="KW-1185">Reference proteome</keyword>
<comment type="subcellular location">
    <subcellularLocation>
        <location evidence="1">Cell membrane</location>
        <topology evidence="1">Multi-pass membrane protein</topology>
    </subcellularLocation>
</comment>
<name>U3A856_9EURY</name>
<dbReference type="SUPFAM" id="SSF82689">
    <property type="entry name" value="Mechanosensitive channel protein MscS (YggB), C-terminal domain"/>
    <property type="match status" value="1"/>
</dbReference>
<evidence type="ECO:0000256" key="4">
    <source>
        <dbReference type="ARBA" id="ARBA00022692"/>
    </source>
</evidence>
<evidence type="ECO:0000256" key="7">
    <source>
        <dbReference type="SAM" id="Phobius"/>
    </source>
</evidence>
<dbReference type="InterPro" id="IPR049278">
    <property type="entry name" value="MS_channel_C"/>
</dbReference>
<dbReference type="Pfam" id="PF00924">
    <property type="entry name" value="MS_channel_2nd"/>
    <property type="match status" value="1"/>
</dbReference>
<dbReference type="Proteomes" id="UP000016986">
    <property type="component" value="Unassembled WGS sequence"/>
</dbReference>
<keyword evidence="5 7" id="KW-1133">Transmembrane helix</keyword>
<dbReference type="SUPFAM" id="SSF50182">
    <property type="entry name" value="Sm-like ribonucleoproteins"/>
    <property type="match status" value="1"/>
</dbReference>
<comment type="caution">
    <text evidence="10">The sequence shown here is derived from an EMBL/GenBank/DDBJ whole genome shotgun (WGS) entry which is preliminary data.</text>
</comment>
<dbReference type="PROSITE" id="PS01246">
    <property type="entry name" value="UPF0003"/>
    <property type="match status" value="1"/>
</dbReference>
<protein>
    <submittedName>
        <fullName evidence="10">Small-conductance mechanosensitive channel</fullName>
    </submittedName>
</protein>
<dbReference type="EMBL" id="BATA01000110">
    <property type="protein sequence ID" value="GAD53834.1"/>
    <property type="molecule type" value="Genomic_DNA"/>
</dbReference>
<sequence length="302" mass="32652">MLQTAGAGGFVGQWLRSAIGLAPSYASAIGSAVTFVVVAAVLYVAGKAVVHPLANRLMERRGLDEHARNPLRKVVSVAIVAVAIGVAFAMAGYGNILVALATVAAAATLAIGLAMQDVLANFVAGVFIYTDRPFRLGDWIEWDGNSGIVEDISLRVTRVRTFDNELLTVPNSNLTDGVIKNPVAKDRLRVQFLFGIGYDDDIDEATEIIVEEAEKRDDIMDDPGVTVRLTELADSYVGLKSRFWIADPSRADFVKTRGEYVQTVKERFDEAGIDIPYPTRTLEGGIDVAGDLGAESFERDEE</sequence>
<dbReference type="InterPro" id="IPR006685">
    <property type="entry name" value="MscS_channel_2nd"/>
</dbReference>
<comment type="similarity">
    <text evidence="2">Belongs to the MscS (TC 1.A.23) family.</text>
</comment>
<feature type="transmembrane region" description="Helical" evidence="7">
    <location>
        <begin position="96"/>
        <end position="129"/>
    </location>
</feature>
<keyword evidence="4 7" id="KW-0812">Transmembrane</keyword>
<organism evidence="10 11">
    <name type="scientific">Halarchaeum acidiphilum MH1-52-1</name>
    <dbReference type="NCBI Taxonomy" id="1261545"/>
    <lineage>
        <taxon>Archaea</taxon>
        <taxon>Methanobacteriati</taxon>
        <taxon>Methanobacteriota</taxon>
        <taxon>Stenosarchaea group</taxon>
        <taxon>Halobacteria</taxon>
        <taxon>Halobacteriales</taxon>
        <taxon>Halobacteriaceae</taxon>
    </lineage>
</organism>
<evidence type="ECO:0000256" key="6">
    <source>
        <dbReference type="ARBA" id="ARBA00023136"/>
    </source>
</evidence>
<dbReference type="Pfam" id="PF21082">
    <property type="entry name" value="MS_channel_3rd"/>
    <property type="match status" value="1"/>
</dbReference>
<dbReference type="PANTHER" id="PTHR30221">
    <property type="entry name" value="SMALL-CONDUCTANCE MECHANOSENSITIVE CHANNEL"/>
    <property type="match status" value="1"/>
</dbReference>
<evidence type="ECO:0000256" key="3">
    <source>
        <dbReference type="ARBA" id="ARBA00022475"/>
    </source>
</evidence>
<reference evidence="10 11" key="1">
    <citation type="submission" date="2013-09" db="EMBL/GenBank/DDBJ databases">
        <title>Whole genome sequencing of Halarchaeum acidiphilum strain MH1-52-1.</title>
        <authorList>
            <person name="Shimane Y."/>
            <person name="Minegishi H."/>
            <person name="Nishi S."/>
            <person name="Echigo A."/>
            <person name="Shuto A."/>
            <person name="Konishi M."/>
            <person name="Ito T."/>
            <person name="Ohkuma M."/>
            <person name="Ohta Y."/>
            <person name="Nagano Y."/>
            <person name="Tsubouchi T."/>
            <person name="Mori K."/>
            <person name="Usui K."/>
            <person name="Kamekura M."/>
            <person name="Usami R."/>
            <person name="Takaki Y."/>
            <person name="Hatada Y."/>
        </authorList>
    </citation>
    <scope>NUCLEOTIDE SEQUENCE [LARGE SCALE GENOMIC DNA]</scope>
    <source>
        <strain evidence="10 11">JCM 16109</strain>
    </source>
</reference>
<dbReference type="eggNOG" id="arCOG01568">
    <property type="taxonomic scope" value="Archaea"/>
</dbReference>
<dbReference type="InterPro" id="IPR011014">
    <property type="entry name" value="MscS_channel_TM-2"/>
</dbReference>
<dbReference type="Gene3D" id="3.30.70.100">
    <property type="match status" value="1"/>
</dbReference>
<evidence type="ECO:0000313" key="11">
    <source>
        <dbReference type="Proteomes" id="UP000016986"/>
    </source>
</evidence>
<accession>U3A856</accession>
<dbReference type="AlphaFoldDB" id="U3A856"/>
<dbReference type="InterPro" id="IPR006686">
    <property type="entry name" value="MscS_channel_CS"/>
</dbReference>
<evidence type="ECO:0000256" key="5">
    <source>
        <dbReference type="ARBA" id="ARBA00022989"/>
    </source>
</evidence>
<evidence type="ECO:0000313" key="10">
    <source>
        <dbReference type="EMBL" id="GAD53834.1"/>
    </source>
</evidence>
<evidence type="ECO:0000256" key="2">
    <source>
        <dbReference type="ARBA" id="ARBA00008017"/>
    </source>
</evidence>
<dbReference type="GO" id="GO:0008381">
    <property type="term" value="F:mechanosensitive monoatomic ion channel activity"/>
    <property type="evidence" value="ECO:0007669"/>
    <property type="project" value="InterPro"/>
</dbReference>